<gene>
    <name evidence="1" type="ORF">scyTo_0010900</name>
</gene>
<evidence type="ECO:0000313" key="2">
    <source>
        <dbReference type="Proteomes" id="UP000288216"/>
    </source>
</evidence>
<dbReference type="AlphaFoldDB" id="A0A401PD03"/>
<evidence type="ECO:0000313" key="1">
    <source>
        <dbReference type="EMBL" id="GCB70989.1"/>
    </source>
</evidence>
<organism evidence="1 2">
    <name type="scientific">Scyliorhinus torazame</name>
    <name type="common">Cloudy catshark</name>
    <name type="synonym">Catulus torazame</name>
    <dbReference type="NCBI Taxonomy" id="75743"/>
    <lineage>
        <taxon>Eukaryota</taxon>
        <taxon>Metazoa</taxon>
        <taxon>Chordata</taxon>
        <taxon>Craniata</taxon>
        <taxon>Vertebrata</taxon>
        <taxon>Chondrichthyes</taxon>
        <taxon>Elasmobranchii</taxon>
        <taxon>Galeomorphii</taxon>
        <taxon>Galeoidea</taxon>
        <taxon>Carcharhiniformes</taxon>
        <taxon>Scyliorhinidae</taxon>
        <taxon>Scyliorhinus</taxon>
    </lineage>
</organism>
<comment type="caution">
    <text evidence="1">The sequence shown here is derived from an EMBL/GenBank/DDBJ whole genome shotgun (WGS) entry which is preliminary data.</text>
</comment>
<dbReference type="Proteomes" id="UP000288216">
    <property type="component" value="Unassembled WGS sequence"/>
</dbReference>
<protein>
    <submittedName>
        <fullName evidence="1">Uncharacterized protein</fullName>
    </submittedName>
</protein>
<name>A0A401PD03_SCYTO</name>
<dbReference type="EMBL" id="BFAA01004799">
    <property type="protein sequence ID" value="GCB70989.1"/>
    <property type="molecule type" value="Genomic_DNA"/>
</dbReference>
<accession>A0A401PD03</accession>
<sequence length="67" mass="7335">MTAPCKCLTLDPSRDVGLSKSKGNAMLVRFPTFKKILFDGEVTVSQTVLVDIAYLGCFKMFLTSATQ</sequence>
<reference evidence="1 2" key="1">
    <citation type="journal article" date="2018" name="Nat. Ecol. Evol.">
        <title>Shark genomes provide insights into elasmobranch evolution and the origin of vertebrates.</title>
        <authorList>
            <person name="Hara Y"/>
            <person name="Yamaguchi K"/>
            <person name="Onimaru K"/>
            <person name="Kadota M"/>
            <person name="Koyanagi M"/>
            <person name="Keeley SD"/>
            <person name="Tatsumi K"/>
            <person name="Tanaka K"/>
            <person name="Motone F"/>
            <person name="Kageyama Y"/>
            <person name="Nozu R"/>
            <person name="Adachi N"/>
            <person name="Nishimura O"/>
            <person name="Nakagawa R"/>
            <person name="Tanegashima C"/>
            <person name="Kiyatake I"/>
            <person name="Matsumoto R"/>
            <person name="Murakumo K"/>
            <person name="Nishida K"/>
            <person name="Terakita A"/>
            <person name="Kuratani S"/>
            <person name="Sato K"/>
            <person name="Hyodo S Kuraku.S."/>
        </authorList>
    </citation>
    <scope>NUCLEOTIDE SEQUENCE [LARGE SCALE GENOMIC DNA]</scope>
</reference>
<proteinExistence type="predicted"/>
<keyword evidence="2" id="KW-1185">Reference proteome</keyword>